<evidence type="ECO:0000313" key="3">
    <source>
        <dbReference type="Proteomes" id="UP000323664"/>
    </source>
</evidence>
<dbReference type="InterPro" id="IPR001296">
    <property type="entry name" value="Glyco_trans_1"/>
</dbReference>
<keyword evidence="2" id="KW-0808">Transferase</keyword>
<dbReference type="PANTHER" id="PTHR12526">
    <property type="entry name" value="GLYCOSYLTRANSFERASE"/>
    <property type="match status" value="1"/>
</dbReference>
<reference evidence="2 3" key="1">
    <citation type="journal article" date="2019" name="J. Ind. Microbiol. Biotechnol.">
        <title>Paenibacillus amylolyticus 27C64 has a diverse set of carbohydrate-active enzymes and complete pectin deconstruction system.</title>
        <authorList>
            <person name="Keggi C."/>
            <person name="Doran-Peterson J."/>
        </authorList>
    </citation>
    <scope>NUCLEOTIDE SEQUENCE [LARGE SCALE GENOMIC DNA]</scope>
    <source>
        <strain evidence="2 3">27C64</strain>
    </source>
</reference>
<dbReference type="Gene3D" id="3.40.50.2000">
    <property type="entry name" value="Glycogen Phosphorylase B"/>
    <property type="match status" value="2"/>
</dbReference>
<evidence type="ECO:0000259" key="1">
    <source>
        <dbReference type="Pfam" id="PF00534"/>
    </source>
</evidence>
<dbReference type="Proteomes" id="UP000323664">
    <property type="component" value="Unassembled WGS sequence"/>
</dbReference>
<accession>A0A5M9WUG6</accession>
<dbReference type="GO" id="GO:0016757">
    <property type="term" value="F:glycosyltransferase activity"/>
    <property type="evidence" value="ECO:0007669"/>
    <property type="project" value="InterPro"/>
</dbReference>
<evidence type="ECO:0000313" key="2">
    <source>
        <dbReference type="EMBL" id="KAA8785099.1"/>
    </source>
</evidence>
<dbReference type="EMBL" id="RIAS01000007">
    <property type="protein sequence ID" value="KAA8785099.1"/>
    <property type="molecule type" value="Genomic_DNA"/>
</dbReference>
<dbReference type="CDD" id="cd03811">
    <property type="entry name" value="GT4_GT28_WabH-like"/>
    <property type="match status" value="1"/>
</dbReference>
<comment type="caution">
    <text evidence="2">The sequence shown here is derived from an EMBL/GenBank/DDBJ whole genome shotgun (WGS) entry which is preliminary data.</text>
</comment>
<dbReference type="AlphaFoldDB" id="A0A5M9WUG6"/>
<proteinExistence type="predicted"/>
<feature type="domain" description="Glycosyl transferase family 1" evidence="1">
    <location>
        <begin position="191"/>
        <end position="329"/>
    </location>
</feature>
<dbReference type="SUPFAM" id="SSF53756">
    <property type="entry name" value="UDP-Glycosyltransferase/glycogen phosphorylase"/>
    <property type="match status" value="1"/>
</dbReference>
<gene>
    <name evidence="2" type="ORF">EC604_14740</name>
</gene>
<sequence length="371" mass="41793">MLLHDLHSRRHPVLNIVFVVDIVLSGRGGMETALSLIYHELKQKHDITVILRGESADDAWEEGINTITLSAKINDFIPKHILFNMYSAALANVMKDLPRADIIVSTGAIGVKASTMAVKRLDIQVPVVSWLHFNLDFYYQFFEDLRAADGHLAISEGNLRDLNCVFPEKQNKLVYNPVKFDNIPYVNRAPHPVFLVVGRLAKVKNVDQILRAFSPLQKEYFELHIIGDGNQYESLVELSRQLGLQNHVVWYGWQPRPWDTVISATSLVLASDTEPFGLVLIEALARGIPVISSNCKYGPGEIINDSNGWLYEPDNLKQLTSILDGVMQGRLPLPAPELCRESVRSYAVQSIAERFEQALQDIENDQAIQQK</sequence>
<organism evidence="2 3">
    <name type="scientific">Paenibacillus amylolyticus</name>
    <dbReference type="NCBI Taxonomy" id="1451"/>
    <lineage>
        <taxon>Bacteria</taxon>
        <taxon>Bacillati</taxon>
        <taxon>Bacillota</taxon>
        <taxon>Bacilli</taxon>
        <taxon>Bacillales</taxon>
        <taxon>Paenibacillaceae</taxon>
        <taxon>Paenibacillus</taxon>
    </lineage>
</organism>
<dbReference type="PANTHER" id="PTHR12526:SF630">
    <property type="entry name" value="GLYCOSYLTRANSFERASE"/>
    <property type="match status" value="1"/>
</dbReference>
<protein>
    <submittedName>
        <fullName evidence="2">Glycosyltransferase</fullName>
    </submittedName>
</protein>
<name>A0A5M9WUG6_PAEAM</name>
<dbReference type="Pfam" id="PF00534">
    <property type="entry name" value="Glycos_transf_1"/>
    <property type="match status" value="1"/>
</dbReference>